<dbReference type="Pfam" id="PF11719">
    <property type="entry name" value="Drc1-Sld2"/>
    <property type="match status" value="1"/>
</dbReference>
<dbReference type="GO" id="GO:0006260">
    <property type="term" value="P:DNA replication"/>
    <property type="evidence" value="ECO:0007669"/>
    <property type="project" value="InterPro"/>
</dbReference>
<dbReference type="SUPFAM" id="SSF57756">
    <property type="entry name" value="Retrovirus zinc finger-like domains"/>
    <property type="match status" value="1"/>
</dbReference>
<evidence type="ECO:0000313" key="5">
    <source>
        <dbReference type="EMBL" id="OAF67226.1"/>
    </source>
</evidence>
<evidence type="ECO:0000256" key="3">
    <source>
        <dbReference type="PROSITE-ProRule" id="PRU00047"/>
    </source>
</evidence>
<dbReference type="InterPro" id="IPR021110">
    <property type="entry name" value="DNA_rep_checkpnt_protein"/>
</dbReference>
<accession>A0A177AZ17</accession>
<keyword evidence="6" id="KW-1185">Reference proteome</keyword>
<protein>
    <recommendedName>
        <fullName evidence="4">CCHC-type domain-containing protein</fullName>
    </recommendedName>
</protein>
<comment type="subcellular location">
    <subcellularLocation>
        <location evidence="1">Nucleus</location>
    </subcellularLocation>
</comment>
<dbReference type="GO" id="GO:0003676">
    <property type="term" value="F:nucleic acid binding"/>
    <property type="evidence" value="ECO:0007669"/>
    <property type="project" value="InterPro"/>
</dbReference>
<dbReference type="Gene3D" id="1.10.10.1460">
    <property type="match status" value="1"/>
</dbReference>
<dbReference type="Pfam" id="PF00098">
    <property type="entry name" value="zf-CCHC"/>
    <property type="match status" value="1"/>
</dbReference>
<evidence type="ECO:0000259" key="4">
    <source>
        <dbReference type="PROSITE" id="PS50158"/>
    </source>
</evidence>
<keyword evidence="3" id="KW-0479">Metal-binding</keyword>
<dbReference type="InterPro" id="IPR001878">
    <property type="entry name" value="Znf_CCHC"/>
</dbReference>
<dbReference type="AlphaFoldDB" id="A0A177AZ17"/>
<feature type="domain" description="CCHC-type" evidence="4">
    <location>
        <begin position="239"/>
        <end position="252"/>
    </location>
</feature>
<keyword evidence="2" id="KW-0539">Nucleus</keyword>
<sequence length="946" mass="110640">MDDICKLRTKIKNWEKEYHGKFGKMPTKSDIDSNSIKHEYKKYHDLKKTTYNYWTRFRVEPKKEDNVELKLNRKLVKVPSMTLNKSKVIQGKNNTILANKYTKLEKIVIPDEYVHVKCKDIDENYNSEEDKSLNQDVNNSNQDVAEPTNLSILPTVDKFKKCTFKSIENSEIPEKSKLPQKHGRTKLPNQLKTRKNLNQRQKSYNDNFVKLSMKKSFFKKGSKFKSKWKKYKSKKSYVCFNCNQKGHWANQCLSNVNLTDVSNLLLKGCCGINDDFNNKILNHPKTLQIVMNHVLKGKSIQIIYPKFLQILSCLNQINEIFKEKYDKSVSLVLFNKFDETIFKNEKILMKKYGIVIFSKESICIENLKDSQNSTETNVPNNENSQISFIFVSVALIYQFISSTVKNLQFFQNLQNLNICEKGLINISTIVVMNSNFLSLGNLGKDFNFNYLQAVKNFVKLVENPNLIFYDYEGVDCSKDLSKTFDCSVDFVPQDLNIDEFQNNNLQIVPHVVSSVDESLLKYLRTCMDKNENTHFLVICKNSSVDKLHESISSFVYHKNMSVVSKYSRFNSNLNAKDVSKFFGRDDTIKLLIVEKLFFIENSLFIESLFQENLNLNQVIFVDLPNCFEWIFKFCYKLFQSNECTDWNIFLNIKSLYSLNSQINSDFVDIATIKIIYEKICNSNGYKFFSCYELQNLLDANESVFQKLMQSIHETTLIDVLGFYDNTCCISFYKGSINELKNQSSIIKAISNYTDVVENNFEFELCKAANILKISFFELFTNLKTLQSDIPHFLEVQGLMKFTNKSCIFKKTLDNNTLNYVQCYKNYKKMININLQRNKDIFTYITTKQSFTGCNFYQFLNTFEIEVPMSHAIDGQVKKEIERTLIKFFDQYPQDVYQFSPLTICKILNGVQVTSQIWSKCTLWKEFENLNFQTLFNVIKDFILINH</sequence>
<evidence type="ECO:0000256" key="1">
    <source>
        <dbReference type="ARBA" id="ARBA00004123"/>
    </source>
</evidence>
<evidence type="ECO:0000256" key="2">
    <source>
        <dbReference type="ARBA" id="ARBA00023242"/>
    </source>
</evidence>
<dbReference type="InterPro" id="IPR036875">
    <property type="entry name" value="Znf_CCHC_sf"/>
</dbReference>
<dbReference type="GO" id="GO:0008270">
    <property type="term" value="F:zinc ion binding"/>
    <property type="evidence" value="ECO:0007669"/>
    <property type="project" value="UniProtKB-KW"/>
</dbReference>
<dbReference type="PROSITE" id="PS50158">
    <property type="entry name" value="ZF_CCHC"/>
    <property type="match status" value="1"/>
</dbReference>
<organism evidence="5 6">
    <name type="scientific">Intoshia linei</name>
    <dbReference type="NCBI Taxonomy" id="1819745"/>
    <lineage>
        <taxon>Eukaryota</taxon>
        <taxon>Metazoa</taxon>
        <taxon>Spiralia</taxon>
        <taxon>Lophotrochozoa</taxon>
        <taxon>Mesozoa</taxon>
        <taxon>Orthonectida</taxon>
        <taxon>Rhopaluridae</taxon>
        <taxon>Intoshia</taxon>
    </lineage>
</organism>
<dbReference type="CDD" id="cd22289">
    <property type="entry name" value="RecQL4_SLD2_NTD"/>
    <property type="match status" value="1"/>
</dbReference>
<dbReference type="Gene3D" id="4.10.60.10">
    <property type="entry name" value="Zinc finger, CCHC-type"/>
    <property type="match status" value="1"/>
</dbReference>
<keyword evidence="3" id="KW-0862">Zinc</keyword>
<dbReference type="Proteomes" id="UP000078046">
    <property type="component" value="Unassembled WGS sequence"/>
</dbReference>
<comment type="caution">
    <text evidence="5">The sequence shown here is derived from an EMBL/GenBank/DDBJ whole genome shotgun (WGS) entry which is preliminary data.</text>
</comment>
<evidence type="ECO:0000313" key="6">
    <source>
        <dbReference type="Proteomes" id="UP000078046"/>
    </source>
</evidence>
<dbReference type="EMBL" id="LWCA01000716">
    <property type="protein sequence ID" value="OAF67226.1"/>
    <property type="molecule type" value="Genomic_DNA"/>
</dbReference>
<keyword evidence="3" id="KW-0863">Zinc-finger</keyword>
<dbReference type="OrthoDB" id="106784at2759"/>
<dbReference type="SMART" id="SM00343">
    <property type="entry name" value="ZnF_C2HC"/>
    <property type="match status" value="1"/>
</dbReference>
<gene>
    <name evidence="5" type="ORF">A3Q56_05055</name>
</gene>
<proteinExistence type="predicted"/>
<name>A0A177AZ17_9BILA</name>
<reference evidence="5 6" key="1">
    <citation type="submission" date="2016-04" db="EMBL/GenBank/DDBJ databases">
        <title>The genome of Intoshia linei affirms orthonectids as highly simplified spiralians.</title>
        <authorList>
            <person name="Mikhailov K.V."/>
            <person name="Slusarev G.S."/>
            <person name="Nikitin M.A."/>
            <person name="Logacheva M.D."/>
            <person name="Penin A."/>
            <person name="Aleoshin V."/>
            <person name="Panchin Y.V."/>
        </authorList>
    </citation>
    <scope>NUCLEOTIDE SEQUENCE [LARGE SCALE GENOMIC DNA]</scope>
    <source>
        <strain evidence="5">Intl2013</strain>
        <tissue evidence="5">Whole animal</tissue>
    </source>
</reference>
<dbReference type="GO" id="GO:0005634">
    <property type="term" value="C:nucleus"/>
    <property type="evidence" value="ECO:0007669"/>
    <property type="project" value="UniProtKB-SubCell"/>
</dbReference>